<keyword evidence="1" id="KW-0175">Coiled coil</keyword>
<dbReference type="SUPFAM" id="SSF158560">
    <property type="entry name" value="BH3980-like"/>
    <property type="match status" value="1"/>
</dbReference>
<keyword evidence="5" id="KW-1185">Reference proteome</keyword>
<feature type="transmembrane region" description="Helical" evidence="2">
    <location>
        <begin position="112"/>
        <end position="132"/>
    </location>
</feature>
<name>A0ABV8VVN4_9BACI</name>
<dbReference type="PANTHER" id="PTHR41307">
    <property type="entry name" value="MEMBRANE PROTEIN-RELATED"/>
    <property type="match status" value="1"/>
</dbReference>
<evidence type="ECO:0000313" key="4">
    <source>
        <dbReference type="EMBL" id="MFC4387957.1"/>
    </source>
</evidence>
<keyword evidence="2" id="KW-0812">Transmembrane</keyword>
<dbReference type="Pfam" id="PF08006">
    <property type="entry name" value="HAAS_TM"/>
    <property type="match status" value="1"/>
</dbReference>
<evidence type="ECO:0000313" key="5">
    <source>
        <dbReference type="Proteomes" id="UP001595880"/>
    </source>
</evidence>
<proteinExistence type="predicted"/>
<feature type="domain" description="HAAS transmembrane region" evidence="3">
    <location>
        <begin position="93"/>
        <end position="174"/>
    </location>
</feature>
<keyword evidence="2" id="KW-0472">Membrane</keyword>
<dbReference type="EMBL" id="JBHSDV010000002">
    <property type="protein sequence ID" value="MFC4387957.1"/>
    <property type="molecule type" value="Genomic_DNA"/>
</dbReference>
<comment type="caution">
    <text evidence="4">The sequence shown here is derived from an EMBL/GenBank/DDBJ whole genome shotgun (WGS) entry which is preliminary data.</text>
</comment>
<feature type="coiled-coil region" evidence="1">
    <location>
        <begin position="29"/>
        <end position="56"/>
    </location>
</feature>
<accession>A0ABV8VVN4</accession>
<evidence type="ECO:0000259" key="3">
    <source>
        <dbReference type="Pfam" id="PF08006"/>
    </source>
</evidence>
<feature type="transmembrane region" description="Helical" evidence="2">
    <location>
        <begin position="144"/>
        <end position="162"/>
    </location>
</feature>
<sequence length="174" mass="19671">MENNMQLSRKSQDFLDNLRIYLFSSGKKSDEIDAIVEELENHLSEAEKNGKSVDKIIGNSRKEYMKMISDEMVVDYRTMFKYICVVVFGSFSFTVFLDLLNGNLAYSILEMIGHITIAAIFIATILIGFKYISTVTSLTKQIMVYVGIALLPMVLFIGLIYLNKAIATPVIHFG</sequence>
<evidence type="ECO:0000256" key="1">
    <source>
        <dbReference type="SAM" id="Coils"/>
    </source>
</evidence>
<dbReference type="RefSeq" id="WP_390198630.1">
    <property type="nucleotide sequence ID" value="NZ_JBHSDV010000002.1"/>
</dbReference>
<evidence type="ECO:0000256" key="2">
    <source>
        <dbReference type="SAM" id="Phobius"/>
    </source>
</evidence>
<dbReference type="InterPro" id="IPR012963">
    <property type="entry name" value="HAAS_TM"/>
</dbReference>
<dbReference type="PANTHER" id="PTHR41307:SF1">
    <property type="entry name" value="MEMBRANE PROTEIN"/>
    <property type="match status" value="1"/>
</dbReference>
<gene>
    <name evidence="4" type="ORF">ACFOZ1_09055</name>
</gene>
<organism evidence="4 5">
    <name type="scientific">Gracilibacillus marinus</name>
    <dbReference type="NCBI Taxonomy" id="630535"/>
    <lineage>
        <taxon>Bacteria</taxon>
        <taxon>Bacillati</taxon>
        <taxon>Bacillota</taxon>
        <taxon>Bacilli</taxon>
        <taxon>Bacillales</taxon>
        <taxon>Bacillaceae</taxon>
        <taxon>Gracilibacillus</taxon>
    </lineage>
</organism>
<keyword evidence="2" id="KW-1133">Transmembrane helix</keyword>
<reference evidence="5" key="1">
    <citation type="journal article" date="2019" name="Int. J. Syst. Evol. Microbiol.">
        <title>The Global Catalogue of Microorganisms (GCM) 10K type strain sequencing project: providing services to taxonomists for standard genome sequencing and annotation.</title>
        <authorList>
            <consortium name="The Broad Institute Genomics Platform"/>
            <consortium name="The Broad Institute Genome Sequencing Center for Infectious Disease"/>
            <person name="Wu L."/>
            <person name="Ma J."/>
        </authorList>
    </citation>
    <scope>NUCLEOTIDE SEQUENCE [LARGE SCALE GENOMIC DNA]</scope>
    <source>
        <strain evidence="5">KACC 14058</strain>
    </source>
</reference>
<protein>
    <submittedName>
        <fullName evidence="4">DUF1129 family protein</fullName>
    </submittedName>
</protein>
<dbReference type="Proteomes" id="UP001595880">
    <property type="component" value="Unassembled WGS sequence"/>
</dbReference>
<feature type="transmembrane region" description="Helical" evidence="2">
    <location>
        <begin position="79"/>
        <end position="100"/>
    </location>
</feature>